<proteinExistence type="predicted"/>
<evidence type="ECO:0000256" key="1">
    <source>
        <dbReference type="SAM" id="MobiDB-lite"/>
    </source>
</evidence>
<comment type="caution">
    <text evidence="3">The sequence shown here is derived from an EMBL/GenBank/DDBJ whole genome shotgun (WGS) entry which is preliminary data.</text>
</comment>
<evidence type="ECO:0000313" key="3">
    <source>
        <dbReference type="EMBL" id="GBC98173.1"/>
    </source>
</evidence>
<keyword evidence="2" id="KW-0472">Membrane</keyword>
<feature type="transmembrane region" description="Helical" evidence="2">
    <location>
        <begin position="35"/>
        <end position="57"/>
    </location>
</feature>
<evidence type="ECO:0008006" key="5">
    <source>
        <dbReference type="Google" id="ProtNLM"/>
    </source>
</evidence>
<feature type="region of interest" description="Disordered" evidence="1">
    <location>
        <begin position="798"/>
        <end position="825"/>
    </location>
</feature>
<organism evidence="3 4">
    <name type="scientific">Candidatus Fervidibacter japonicus</name>
    <dbReference type="NCBI Taxonomy" id="2035412"/>
    <lineage>
        <taxon>Bacteria</taxon>
        <taxon>Candidatus Fervidibacterota</taxon>
        <taxon>Candidatus Fervidibacter</taxon>
    </lineage>
</organism>
<sequence length="1269" mass="140725">MSREGIMPNGVRGNSAMPQPVYALRFAHRLRRGQAVLLATLIMFIVAAVGAGFLLFVQGSLNLSQRSREEMEALALAQAGLAFADAQLSENGADWRPSVMVEFDDFERMQGWDRPDSDNDWYGKYAARQVVDLLGNVAGSGAFLLKVKYKPAEQVLKVISIGRPRPNSPVYRRLIGYKPIPADWIWVTANGDERDPLLIQTDANNDGVPDVFHVNLGQAVNWQLAQNFWVNAERDPLQPIALPSSDPQRLQWLRLRTWLGAGRLPIWDRLTNFTSTIRVNSDLLWYGTNALQMTDFFAATQTVLEVARTISHYTPTDINPPTQVLVYDQQDQFQGAAQPSNAGTPPGSGFVFFPIGGLPRYMDGWERIGGLLPVRWVFNFPRRIAPRTPPSLNLPLFYAQTRDANLPASRYGYYRVPGPDQPLAVDTNPQSPTFGFYVVNNFDPNNPSDPARLLAFRGIYIDNTADEQFVAAAPADVTGDSDGDGIPDAFEDNAGTYRPELAQVYDWNVKPPQVVVINNQSQLAPRRQQTDSGWLQVDAVNQGVERNTMELAVTYDKRVAAPHLYVPPGVEVRFEVVPTSDPTVVLQRTWLIRHDRRPFRDPSGAPLTDDAATPTDDRMRLVFVDPVKIEPGTDPINFRDDDGNGRVDDNPPQTVLQTLQSPQIGLPSVNAPHVPQIILLAEGNIRVSGQVAVSVKIATRETLYVEGPLHPVTANATVELLARRNVCLNFAAARTPIPALDGLNPFTGRALLVPQFHITQIFDPQTQVRGEHYLLPNNPQPNSALPLFADLTTGAVGATRFPRPADDNTDRVVDPADPQSGRSPSVTYKLAVSSQMPLSDDLVRNFTRLRNGQWTLRLVLLHRGWHADDTNSVVPNPWTNLQVDIGFDENGDGTIDPNEPIARLYGPAEPMRTFPVASHWYHGDGRPVDPNDQTTWKEWGILDIPIPPTIPGLFVDRDGDNQVTPNDLRLALQRLCVVVTSPVAGQVIPQGRSPVPYELAGIKLALYDENGLPRPIWQPVLAPTQQNPLGAPFFVLAQTVLAENGTIGIVPPPYFDPTAHPSWQQLIASAQQQWRDNFRRWQRLWSLYYLRHNSVRWTPFLDPTDPSLTLPQAIRAQLLAQSVPLVAGQLIMRVTPQTVLWRLAAQNAVSANDPFKPAKDGALRFAWELGVDKAALPYQADLVDDPQNNRTKLGDLLDLQRPIAPVFVEVPRALFASAWLWAWRAAPPQGVIDVRQPSPLPSAYRSPVVPGLTLPRGYVAVLQQQVGAD</sequence>
<keyword evidence="2" id="KW-1133">Transmembrane helix</keyword>
<reference evidence="4" key="1">
    <citation type="submission" date="2017-09" db="EMBL/GenBank/DDBJ databases">
        <title>Metaegenomics of thermophilic ammonia-oxidizing enrichment culture.</title>
        <authorList>
            <person name="Kato S."/>
            <person name="Suzuki K."/>
        </authorList>
    </citation>
    <scope>NUCLEOTIDE SEQUENCE [LARGE SCALE GENOMIC DNA]</scope>
</reference>
<dbReference type="AlphaFoldDB" id="A0A2H5XAF9"/>
<feature type="compositionally biased region" description="Basic and acidic residues" evidence="1">
    <location>
        <begin position="803"/>
        <end position="814"/>
    </location>
</feature>
<dbReference type="Proteomes" id="UP000236173">
    <property type="component" value="Unassembled WGS sequence"/>
</dbReference>
<gene>
    <name evidence="3" type="ORF">HRbin17_00670</name>
</gene>
<accession>A0A2H5XAF9</accession>
<dbReference type="InterPro" id="IPR018247">
    <property type="entry name" value="EF_Hand_1_Ca_BS"/>
</dbReference>
<dbReference type="EMBL" id="BEHT01000007">
    <property type="protein sequence ID" value="GBC98173.1"/>
    <property type="molecule type" value="Genomic_DNA"/>
</dbReference>
<evidence type="ECO:0000313" key="4">
    <source>
        <dbReference type="Proteomes" id="UP000236173"/>
    </source>
</evidence>
<keyword evidence="2" id="KW-0812">Transmembrane</keyword>
<protein>
    <recommendedName>
        <fullName evidence="5">EF-hand domain-containing protein</fullName>
    </recommendedName>
</protein>
<evidence type="ECO:0000256" key="2">
    <source>
        <dbReference type="SAM" id="Phobius"/>
    </source>
</evidence>
<name>A0A2H5XAF9_9BACT</name>
<dbReference type="PROSITE" id="PS00018">
    <property type="entry name" value="EF_HAND_1"/>
    <property type="match status" value="1"/>
</dbReference>